<evidence type="ECO:0000313" key="2">
    <source>
        <dbReference type="EnsemblMetazoa" id="Aqu2.1.26578_001"/>
    </source>
</evidence>
<dbReference type="AlphaFoldDB" id="A0A1X7UGJ0"/>
<dbReference type="EnsemblMetazoa" id="Aqu2.1.26578_001">
    <property type="protein sequence ID" value="Aqu2.1.26578_001"/>
    <property type="gene ID" value="Aqu2.1.26578"/>
</dbReference>
<keyword evidence="1" id="KW-0812">Transmembrane</keyword>
<name>A0A1X7UGJ0_AMPQE</name>
<feature type="transmembrane region" description="Helical" evidence="1">
    <location>
        <begin position="225"/>
        <end position="243"/>
    </location>
</feature>
<sequence>MTSYYTYFIVEYILPLLLGIIATVAVGVAGSCILNPGKLVRIMFPYISENDDNTVVFGFILTKYDIRILFWSIMLPVVFITMGLFGSVFTEHTFGRHSPYDDADCFYYINNTYIDLNLSEAAVLDEDIECFKWNINLGDALGKATGTLAIAWIIVSFEIWVILNLGHRLKKCVKITPKKPRKCRIYYSCFLMGFIPVCSIMLYIGLSIVALYGVTWLFYLVDPKNFLIIFILLSSMIMFCIPIKKEPKSLDEYCRETMKKRKKPKEPKDKRIAIETDGAIQEYTEGGESGCQIRIDILKEMIELEYKRGLANEAANYIGKDKTREIATNVFDALIQNKKEERNAQTEF</sequence>
<reference evidence="2" key="1">
    <citation type="submission" date="2017-05" db="UniProtKB">
        <authorList>
            <consortium name="EnsemblMetazoa"/>
        </authorList>
    </citation>
    <scope>IDENTIFICATION</scope>
</reference>
<protein>
    <submittedName>
        <fullName evidence="2">Uncharacterized protein</fullName>
    </submittedName>
</protein>
<accession>A0A1X7UGJ0</accession>
<keyword evidence="1" id="KW-0472">Membrane</keyword>
<dbReference type="InParanoid" id="A0A1X7UGJ0"/>
<evidence type="ECO:0000256" key="1">
    <source>
        <dbReference type="SAM" id="Phobius"/>
    </source>
</evidence>
<feature type="transmembrane region" description="Helical" evidence="1">
    <location>
        <begin position="68"/>
        <end position="89"/>
    </location>
</feature>
<proteinExistence type="predicted"/>
<feature type="transmembrane region" description="Helical" evidence="1">
    <location>
        <begin position="144"/>
        <end position="165"/>
    </location>
</feature>
<feature type="transmembrane region" description="Helical" evidence="1">
    <location>
        <begin position="186"/>
        <end position="219"/>
    </location>
</feature>
<feature type="transmembrane region" description="Helical" evidence="1">
    <location>
        <begin position="12"/>
        <end position="34"/>
    </location>
</feature>
<organism evidence="2">
    <name type="scientific">Amphimedon queenslandica</name>
    <name type="common">Sponge</name>
    <dbReference type="NCBI Taxonomy" id="400682"/>
    <lineage>
        <taxon>Eukaryota</taxon>
        <taxon>Metazoa</taxon>
        <taxon>Porifera</taxon>
        <taxon>Demospongiae</taxon>
        <taxon>Heteroscleromorpha</taxon>
        <taxon>Haplosclerida</taxon>
        <taxon>Niphatidae</taxon>
        <taxon>Amphimedon</taxon>
    </lineage>
</organism>
<keyword evidence="1" id="KW-1133">Transmembrane helix</keyword>